<name>A0A8K0DAK6_IGNLU</name>
<protein>
    <submittedName>
        <fullName evidence="1">Uncharacterized protein</fullName>
    </submittedName>
</protein>
<gene>
    <name evidence="1" type="ORF">ILUMI_03661</name>
</gene>
<evidence type="ECO:0000313" key="2">
    <source>
        <dbReference type="Proteomes" id="UP000801492"/>
    </source>
</evidence>
<comment type="caution">
    <text evidence="1">The sequence shown here is derived from an EMBL/GenBank/DDBJ whole genome shotgun (WGS) entry which is preliminary data.</text>
</comment>
<dbReference type="OrthoDB" id="6775482at2759"/>
<sequence>MKDIVPPKVHHATERDLSSDEITALLEELSIFDGAVGFTWLLAKKPVTEKQLIFNVEDIVFCQQHIDSTNKEGYLQEKLKITEEIKITVATERVGQQKNKKLYRKNRLTASNFSMVLAACRRQRYSPSLFKRLAGNNSHCDLYKLLSMSI</sequence>
<proteinExistence type="predicted"/>
<dbReference type="Proteomes" id="UP000801492">
    <property type="component" value="Unassembled WGS sequence"/>
</dbReference>
<organism evidence="1 2">
    <name type="scientific">Ignelater luminosus</name>
    <name type="common">Cucubano</name>
    <name type="synonym">Pyrophorus luminosus</name>
    <dbReference type="NCBI Taxonomy" id="2038154"/>
    <lineage>
        <taxon>Eukaryota</taxon>
        <taxon>Metazoa</taxon>
        <taxon>Ecdysozoa</taxon>
        <taxon>Arthropoda</taxon>
        <taxon>Hexapoda</taxon>
        <taxon>Insecta</taxon>
        <taxon>Pterygota</taxon>
        <taxon>Neoptera</taxon>
        <taxon>Endopterygota</taxon>
        <taxon>Coleoptera</taxon>
        <taxon>Polyphaga</taxon>
        <taxon>Elateriformia</taxon>
        <taxon>Elateroidea</taxon>
        <taxon>Elateridae</taxon>
        <taxon>Agrypninae</taxon>
        <taxon>Pyrophorini</taxon>
        <taxon>Ignelater</taxon>
    </lineage>
</organism>
<dbReference type="AlphaFoldDB" id="A0A8K0DAK6"/>
<evidence type="ECO:0000313" key="1">
    <source>
        <dbReference type="EMBL" id="KAF2902528.1"/>
    </source>
</evidence>
<dbReference type="EMBL" id="VTPC01001267">
    <property type="protein sequence ID" value="KAF2902528.1"/>
    <property type="molecule type" value="Genomic_DNA"/>
</dbReference>
<reference evidence="1" key="1">
    <citation type="submission" date="2019-08" db="EMBL/GenBank/DDBJ databases">
        <title>The genome of the North American firefly Photinus pyralis.</title>
        <authorList>
            <consortium name="Photinus pyralis genome working group"/>
            <person name="Fallon T.R."/>
            <person name="Sander Lower S.E."/>
            <person name="Weng J.-K."/>
        </authorList>
    </citation>
    <scope>NUCLEOTIDE SEQUENCE</scope>
    <source>
        <strain evidence="1">TRF0915ILg1</strain>
        <tissue evidence="1">Whole body</tissue>
    </source>
</reference>
<accession>A0A8K0DAK6</accession>
<keyword evidence="2" id="KW-1185">Reference proteome</keyword>